<accession>A0A975T0B3</accession>
<feature type="chain" id="PRO_5036731209" evidence="2">
    <location>
        <begin position="28"/>
        <end position="88"/>
    </location>
</feature>
<feature type="signal peptide" evidence="2">
    <location>
        <begin position="1"/>
        <end position="27"/>
    </location>
</feature>
<dbReference type="EMBL" id="CP077062">
    <property type="protein sequence ID" value="QWZ09265.1"/>
    <property type="molecule type" value="Genomic_DNA"/>
</dbReference>
<feature type="compositionally biased region" description="Basic and acidic residues" evidence="1">
    <location>
        <begin position="74"/>
        <end position="88"/>
    </location>
</feature>
<feature type="region of interest" description="Disordered" evidence="1">
    <location>
        <begin position="45"/>
        <end position="88"/>
    </location>
</feature>
<proteinExistence type="predicted"/>
<evidence type="ECO:0000256" key="1">
    <source>
        <dbReference type="SAM" id="MobiDB-lite"/>
    </source>
</evidence>
<evidence type="ECO:0000313" key="4">
    <source>
        <dbReference type="EMBL" id="QWZ09265.1"/>
    </source>
</evidence>
<dbReference type="InterPro" id="IPR008613">
    <property type="entry name" value="Excalibur_Ca-bd_domain"/>
</dbReference>
<feature type="compositionally biased region" description="Polar residues" evidence="1">
    <location>
        <begin position="56"/>
        <end position="65"/>
    </location>
</feature>
<dbReference type="RefSeq" id="WP_216941111.1">
    <property type="nucleotide sequence ID" value="NZ_CP077062.1"/>
</dbReference>
<feature type="domain" description="Excalibur calcium-binding" evidence="3">
    <location>
        <begin position="32"/>
        <end position="86"/>
    </location>
</feature>
<dbReference type="KEGG" id="nps:KRR39_05625"/>
<evidence type="ECO:0000313" key="5">
    <source>
        <dbReference type="Proteomes" id="UP000683575"/>
    </source>
</evidence>
<keyword evidence="2" id="KW-0732">Signal</keyword>
<keyword evidence="5" id="KW-1185">Reference proteome</keyword>
<dbReference type="AlphaFoldDB" id="A0A975T0B3"/>
<name>A0A975T0B3_9ACTN</name>
<dbReference type="Pfam" id="PF05901">
    <property type="entry name" value="Excalibur"/>
    <property type="match status" value="1"/>
</dbReference>
<protein>
    <submittedName>
        <fullName evidence="4">Excalibur calcium-binding domain-containing protein</fullName>
    </submittedName>
</protein>
<reference evidence="4" key="1">
    <citation type="submission" date="2021-06" db="EMBL/GenBank/DDBJ databases">
        <title>Complete genome sequence of Nocardioides sp. G188.</title>
        <authorList>
            <person name="Im W.-T."/>
        </authorList>
    </citation>
    <scope>NUCLEOTIDE SEQUENCE</scope>
    <source>
        <strain evidence="4">G188</strain>
    </source>
</reference>
<dbReference type="Proteomes" id="UP000683575">
    <property type="component" value="Chromosome"/>
</dbReference>
<organism evidence="4 5">
    <name type="scientific">Nocardioides panacis</name>
    <dbReference type="NCBI Taxonomy" id="2849501"/>
    <lineage>
        <taxon>Bacteria</taxon>
        <taxon>Bacillati</taxon>
        <taxon>Actinomycetota</taxon>
        <taxon>Actinomycetes</taxon>
        <taxon>Propionibacteriales</taxon>
        <taxon>Nocardioidaceae</taxon>
        <taxon>Nocardioides</taxon>
    </lineage>
</organism>
<gene>
    <name evidence="4" type="ORF">KRR39_05625</name>
</gene>
<evidence type="ECO:0000256" key="2">
    <source>
        <dbReference type="SAM" id="SignalP"/>
    </source>
</evidence>
<evidence type="ECO:0000259" key="3">
    <source>
        <dbReference type="Pfam" id="PF05901"/>
    </source>
</evidence>
<sequence>MKNTMKATLVALASATIVLSGTTGAHAQARVFANCDAMHKVYSHGVGKSGAHDKTSSTPVTNFKRNNALYRANKKSDRDGDGISCEAR</sequence>